<keyword evidence="3" id="KW-1185">Reference proteome</keyword>
<organism evidence="2 3">
    <name type="scientific">Sphingomonas hominis</name>
    <dbReference type="NCBI Taxonomy" id="2741495"/>
    <lineage>
        <taxon>Bacteria</taxon>
        <taxon>Pseudomonadati</taxon>
        <taxon>Pseudomonadota</taxon>
        <taxon>Alphaproteobacteria</taxon>
        <taxon>Sphingomonadales</taxon>
        <taxon>Sphingomonadaceae</taxon>
        <taxon>Sphingomonas</taxon>
    </lineage>
</organism>
<comment type="caution">
    <text evidence="2">The sequence shown here is derived from an EMBL/GenBank/DDBJ whole genome shotgun (WGS) entry which is preliminary data.</text>
</comment>
<gene>
    <name evidence="2" type="ORF">HRV97_04675</name>
</gene>
<proteinExistence type="predicted"/>
<keyword evidence="1" id="KW-1133">Transmembrane helix</keyword>
<keyword evidence="1" id="KW-0472">Membrane</keyword>
<accession>A0ABX2JFF6</accession>
<feature type="transmembrane region" description="Helical" evidence="1">
    <location>
        <begin position="33"/>
        <end position="53"/>
    </location>
</feature>
<evidence type="ECO:0000313" key="3">
    <source>
        <dbReference type="Proteomes" id="UP000621447"/>
    </source>
</evidence>
<name>A0ABX2JFF6_9SPHN</name>
<reference evidence="2 3" key="1">
    <citation type="submission" date="2020-06" db="EMBL/GenBank/DDBJ databases">
        <title>Sphingomonas hominis sp. nov., a member of the Sphingomonas, isolated from the hair of a 22-year-old girl.</title>
        <authorList>
            <person name="Zhang D.-F."/>
            <person name="Cui X.-W."/>
        </authorList>
    </citation>
    <scope>NUCLEOTIDE SEQUENCE [LARGE SCALE GENOMIC DNA]</scope>
    <source>
        <strain evidence="2 3">HHU CXW</strain>
    </source>
</reference>
<dbReference type="RefSeq" id="WP_174192460.1">
    <property type="nucleotide sequence ID" value="NZ_JABULH010000001.1"/>
</dbReference>
<evidence type="ECO:0000256" key="1">
    <source>
        <dbReference type="SAM" id="Phobius"/>
    </source>
</evidence>
<keyword evidence="1" id="KW-0812">Transmembrane</keyword>
<dbReference type="EMBL" id="JABULH010000001">
    <property type="protein sequence ID" value="NTS64449.1"/>
    <property type="molecule type" value="Genomic_DNA"/>
</dbReference>
<sequence length="54" mass="5724">MSDTMVKALLYGLLLALPVSALAARCVPMATVMRYAVTWIVIFGVGLLAVQALT</sequence>
<evidence type="ECO:0000313" key="2">
    <source>
        <dbReference type="EMBL" id="NTS64449.1"/>
    </source>
</evidence>
<dbReference type="Proteomes" id="UP000621447">
    <property type="component" value="Unassembled WGS sequence"/>
</dbReference>
<protein>
    <submittedName>
        <fullName evidence="2">Uncharacterized protein</fullName>
    </submittedName>
</protein>